<evidence type="ECO:0000256" key="5">
    <source>
        <dbReference type="ARBA" id="ARBA00023136"/>
    </source>
</evidence>
<dbReference type="AlphaFoldDB" id="A0A3B0ZX14"/>
<evidence type="ECO:0000256" key="3">
    <source>
        <dbReference type="ARBA" id="ARBA00022692"/>
    </source>
</evidence>
<keyword evidence="3 6" id="KW-0812">Transmembrane</keyword>
<keyword evidence="4 6" id="KW-1133">Transmembrane helix</keyword>
<feature type="transmembrane region" description="Helical" evidence="6">
    <location>
        <begin position="6"/>
        <end position="24"/>
    </location>
</feature>
<feature type="transmembrane region" description="Helical" evidence="6">
    <location>
        <begin position="73"/>
        <end position="91"/>
    </location>
</feature>
<evidence type="ECO:0000256" key="2">
    <source>
        <dbReference type="ARBA" id="ARBA00022475"/>
    </source>
</evidence>
<reference evidence="8" key="1">
    <citation type="submission" date="2018-06" db="EMBL/GenBank/DDBJ databases">
        <authorList>
            <person name="Zhirakovskaya E."/>
        </authorList>
    </citation>
    <scope>NUCLEOTIDE SEQUENCE</scope>
</reference>
<evidence type="ECO:0000256" key="1">
    <source>
        <dbReference type="ARBA" id="ARBA00004651"/>
    </source>
</evidence>
<dbReference type="EMBL" id="UOFT01000034">
    <property type="protein sequence ID" value="VAW93770.1"/>
    <property type="molecule type" value="Genomic_DNA"/>
</dbReference>
<comment type="subcellular location">
    <subcellularLocation>
        <location evidence="1">Cell membrane</location>
        <topology evidence="1">Multi-pass membrane protein</topology>
    </subcellularLocation>
</comment>
<evidence type="ECO:0000313" key="8">
    <source>
        <dbReference type="EMBL" id="VAW93770.1"/>
    </source>
</evidence>
<gene>
    <name evidence="8" type="ORF">MNBD_GAMMA23-718</name>
</gene>
<evidence type="ECO:0000256" key="4">
    <source>
        <dbReference type="ARBA" id="ARBA00022989"/>
    </source>
</evidence>
<dbReference type="PANTHER" id="PTHR33778:SF1">
    <property type="entry name" value="MAGNESIUM TRANSPORTER YHID-RELATED"/>
    <property type="match status" value="1"/>
</dbReference>
<name>A0A3B0ZX14_9ZZZZ</name>
<keyword evidence="2" id="KW-1003">Cell membrane</keyword>
<dbReference type="GO" id="GO:0005886">
    <property type="term" value="C:plasma membrane"/>
    <property type="evidence" value="ECO:0007669"/>
    <property type="project" value="UniProtKB-SubCell"/>
</dbReference>
<organism evidence="8">
    <name type="scientific">hydrothermal vent metagenome</name>
    <dbReference type="NCBI Taxonomy" id="652676"/>
    <lineage>
        <taxon>unclassified sequences</taxon>
        <taxon>metagenomes</taxon>
        <taxon>ecological metagenomes</taxon>
    </lineage>
</organism>
<evidence type="ECO:0000259" key="7">
    <source>
        <dbReference type="Pfam" id="PF02308"/>
    </source>
</evidence>
<dbReference type="InterPro" id="IPR003416">
    <property type="entry name" value="MgtC/SapB/SrpB/YhiD_fam"/>
</dbReference>
<keyword evidence="5 6" id="KW-0472">Membrane</keyword>
<dbReference type="PRINTS" id="PR01837">
    <property type="entry name" value="MGTCSAPBPROT"/>
</dbReference>
<evidence type="ECO:0000256" key="6">
    <source>
        <dbReference type="SAM" id="Phobius"/>
    </source>
</evidence>
<feature type="domain" description="MgtC/SapB/SrpB/YhiD N-terminal" evidence="7">
    <location>
        <begin position="11"/>
        <end position="142"/>
    </location>
</feature>
<feature type="transmembrane region" description="Helical" evidence="6">
    <location>
        <begin position="36"/>
        <end position="53"/>
    </location>
</feature>
<dbReference type="PANTHER" id="PTHR33778">
    <property type="entry name" value="PROTEIN MGTC"/>
    <property type="match status" value="1"/>
</dbReference>
<accession>A0A3B0ZX14</accession>
<proteinExistence type="predicted"/>
<sequence>MIDYEAVLIRLSLALLAGAIIGLERAFHGRPAGLRTHSLVCVASSLLMLLTAYQWDLLAGVPVDTIRVDPTRMAQGIMTGIGFLGAGVIMREKLTIRGLTTAASIWMTAAIGILVGMGFFSAGFFATFITLLVLGGFGWIERKMPTRRFGHLKVSFKRQDIMERDALLQFIHLYKVKESHLSFELNNESNLFEYQMTIFAYNENSFYGLSNALMENEKIKEFSIVPTGD</sequence>
<protein>
    <submittedName>
        <fullName evidence="8">Mg(2+)-transport-ATPase-associated protein MgtC</fullName>
    </submittedName>
</protein>
<feature type="transmembrane region" description="Helical" evidence="6">
    <location>
        <begin position="98"/>
        <end position="116"/>
    </location>
</feature>
<dbReference type="InterPro" id="IPR049177">
    <property type="entry name" value="MgtC_SapB_SrpB_YhiD_N"/>
</dbReference>
<dbReference type="Pfam" id="PF02308">
    <property type="entry name" value="MgtC"/>
    <property type="match status" value="1"/>
</dbReference>